<feature type="compositionally biased region" description="Acidic residues" evidence="1">
    <location>
        <begin position="189"/>
        <end position="199"/>
    </location>
</feature>
<keyword evidence="3" id="KW-1185">Reference proteome</keyword>
<protein>
    <submittedName>
        <fullName evidence="2">Uncharacterized protein</fullName>
    </submittedName>
</protein>
<accession>A0A2P4YP15</accession>
<evidence type="ECO:0000313" key="2">
    <source>
        <dbReference type="EMBL" id="POM79534.1"/>
    </source>
</evidence>
<comment type="caution">
    <text evidence="2">The sequence shown here is derived from an EMBL/GenBank/DDBJ whole genome shotgun (WGS) entry which is preliminary data.</text>
</comment>
<feature type="compositionally biased region" description="Low complexity" evidence="1">
    <location>
        <begin position="61"/>
        <end position="76"/>
    </location>
</feature>
<feature type="compositionally biased region" description="Low complexity" evidence="1">
    <location>
        <begin position="292"/>
        <end position="301"/>
    </location>
</feature>
<dbReference type="AlphaFoldDB" id="A0A2P4YP15"/>
<organism evidence="2 3">
    <name type="scientific">Phytophthora palmivora</name>
    <dbReference type="NCBI Taxonomy" id="4796"/>
    <lineage>
        <taxon>Eukaryota</taxon>
        <taxon>Sar</taxon>
        <taxon>Stramenopiles</taxon>
        <taxon>Oomycota</taxon>
        <taxon>Peronosporomycetes</taxon>
        <taxon>Peronosporales</taxon>
        <taxon>Peronosporaceae</taxon>
        <taxon>Phytophthora</taxon>
    </lineage>
</organism>
<feature type="compositionally biased region" description="Pro residues" evidence="1">
    <location>
        <begin position="118"/>
        <end position="131"/>
    </location>
</feature>
<reference evidence="2 3" key="1">
    <citation type="journal article" date="2017" name="Genome Biol. Evol.">
        <title>Phytophthora megakarya and P. palmivora, closely related causal agents of cacao black pod rot, underwent increases in genome sizes and gene numbers by different mechanisms.</title>
        <authorList>
            <person name="Ali S.S."/>
            <person name="Shao J."/>
            <person name="Lary D.J."/>
            <person name="Kronmiller B."/>
            <person name="Shen D."/>
            <person name="Strem M.D."/>
            <person name="Amoako-Attah I."/>
            <person name="Akrofi A.Y."/>
            <person name="Begoude B.A."/>
            <person name="Ten Hoopen G.M."/>
            <person name="Coulibaly K."/>
            <person name="Kebe B.I."/>
            <person name="Melnick R.L."/>
            <person name="Guiltinan M.J."/>
            <person name="Tyler B.M."/>
            <person name="Meinhardt L.W."/>
            <person name="Bailey B.A."/>
        </authorList>
    </citation>
    <scope>NUCLEOTIDE SEQUENCE [LARGE SCALE GENOMIC DNA]</scope>
    <source>
        <strain evidence="3">sbr112.9</strain>
    </source>
</reference>
<name>A0A2P4YP15_9STRA</name>
<dbReference type="Proteomes" id="UP000237271">
    <property type="component" value="Unassembled WGS sequence"/>
</dbReference>
<feature type="non-terminal residue" evidence="2">
    <location>
        <position position="1"/>
    </location>
</feature>
<evidence type="ECO:0000256" key="1">
    <source>
        <dbReference type="SAM" id="MobiDB-lite"/>
    </source>
</evidence>
<feature type="compositionally biased region" description="Low complexity" evidence="1">
    <location>
        <begin position="160"/>
        <end position="188"/>
    </location>
</feature>
<dbReference type="EMBL" id="NCKW01001382">
    <property type="protein sequence ID" value="POM79534.1"/>
    <property type="molecule type" value="Genomic_DNA"/>
</dbReference>
<feature type="compositionally biased region" description="Low complexity" evidence="1">
    <location>
        <begin position="132"/>
        <end position="141"/>
    </location>
</feature>
<sequence length="461" mass="46663">APVLGFRELQNGAEEHPCAVPLLGTGSVSAAATSGTGSGPAAPIARQRTSLAGTSGGQAEARSSTSTSRRFGARSGPTGGPAHGTRSRASQASQASDEDRLAPTGAEDGGSIAGSPGAPRPPPPPGPPPSAAPASWLEPPALATAQDLLCDEPRPGRAGGMLPVLAAPGAALAAATARALGGSRATSDLDYDSSDDEDGQDAHAAAASGFQTPTSVLPRPGRAGGMLADTGPPASSPAVTAAATEVAAVAAAQAAPPAECAAVEHHARAALTQDQDHQASARVEPMSGDALSSRSCSSNNSTKADDDGDARHSDAAVGPMDVDEGAWWSTAGRQPLSPPPELRIGGKRRRLNDVDDEDSRELAELLLLDEDEVGPQDSAPRLSAASARPTSVLAVYAHNAQRFECTLCTPGTAALPSSTGSRRDARAASPLRRGWQQQDTRKRAPALRTPLWPRLCQQQGT</sequence>
<feature type="region of interest" description="Disordered" evidence="1">
    <location>
        <begin position="270"/>
        <end position="348"/>
    </location>
</feature>
<feature type="compositionally biased region" description="Low complexity" evidence="1">
    <location>
        <begin position="28"/>
        <end position="43"/>
    </location>
</feature>
<proteinExistence type="predicted"/>
<feature type="region of interest" description="Disordered" evidence="1">
    <location>
        <begin position="414"/>
        <end position="461"/>
    </location>
</feature>
<feature type="region of interest" description="Disordered" evidence="1">
    <location>
        <begin position="28"/>
        <end position="239"/>
    </location>
</feature>
<evidence type="ECO:0000313" key="3">
    <source>
        <dbReference type="Proteomes" id="UP000237271"/>
    </source>
</evidence>
<gene>
    <name evidence="2" type="ORF">PHPALM_2773</name>
</gene>
<feature type="compositionally biased region" description="Basic and acidic residues" evidence="1">
    <location>
        <begin position="303"/>
        <end position="314"/>
    </location>
</feature>